<keyword evidence="2" id="KW-1185">Reference proteome</keyword>
<proteinExistence type="predicted"/>
<organism evidence="1 2">
    <name type="scientific">Carnegiea gigantea</name>
    <dbReference type="NCBI Taxonomy" id="171969"/>
    <lineage>
        <taxon>Eukaryota</taxon>
        <taxon>Viridiplantae</taxon>
        <taxon>Streptophyta</taxon>
        <taxon>Embryophyta</taxon>
        <taxon>Tracheophyta</taxon>
        <taxon>Spermatophyta</taxon>
        <taxon>Magnoliopsida</taxon>
        <taxon>eudicotyledons</taxon>
        <taxon>Gunneridae</taxon>
        <taxon>Pentapetalae</taxon>
        <taxon>Caryophyllales</taxon>
        <taxon>Cactineae</taxon>
        <taxon>Cactaceae</taxon>
        <taxon>Cactoideae</taxon>
        <taxon>Echinocereeae</taxon>
        <taxon>Carnegiea</taxon>
    </lineage>
</organism>
<dbReference type="InterPro" id="IPR036691">
    <property type="entry name" value="Endo/exonu/phosph_ase_sf"/>
</dbReference>
<sequence length="189" mass="21864">MAWNVQGATKHQIRDEIRVINQANKPDLLFLIETMVFDQTTRKLISTLGYEQFDFVSPQNPSGGLDRAIGRQDWINIYPNAFVTARPFTCSDHSYVYLHTSATSPPNWNHCGDVHSIVKKKWSMQVNGSPMFRLAQRLKAIKKDLKRRSSIKFANYHVQIKKNMTKLHYGETSFWNSRTTIVLIIGMFD</sequence>
<reference evidence="1" key="1">
    <citation type="submission" date="2022-04" db="EMBL/GenBank/DDBJ databases">
        <title>Carnegiea gigantea Genome sequencing and assembly v2.</title>
        <authorList>
            <person name="Copetti D."/>
            <person name="Sanderson M.J."/>
            <person name="Burquez A."/>
            <person name="Wojciechowski M.F."/>
        </authorList>
    </citation>
    <scope>NUCLEOTIDE SEQUENCE</scope>
    <source>
        <strain evidence="1">SGP5-SGP5p</strain>
        <tissue evidence="1">Aerial part</tissue>
    </source>
</reference>
<dbReference type="OrthoDB" id="913635at2759"/>
<gene>
    <name evidence="1" type="ORF">Cgig2_008935</name>
</gene>
<dbReference type="Proteomes" id="UP001153076">
    <property type="component" value="Unassembled WGS sequence"/>
</dbReference>
<evidence type="ECO:0000313" key="2">
    <source>
        <dbReference type="Proteomes" id="UP001153076"/>
    </source>
</evidence>
<evidence type="ECO:0000313" key="1">
    <source>
        <dbReference type="EMBL" id="KAJ8423446.1"/>
    </source>
</evidence>
<dbReference type="SUPFAM" id="SSF56219">
    <property type="entry name" value="DNase I-like"/>
    <property type="match status" value="1"/>
</dbReference>
<protein>
    <recommendedName>
        <fullName evidence="3">Endonuclease/exonuclease/phosphatase domain-containing protein</fullName>
    </recommendedName>
</protein>
<accession>A0A9Q1GMH7</accession>
<comment type="caution">
    <text evidence="1">The sequence shown here is derived from an EMBL/GenBank/DDBJ whole genome shotgun (WGS) entry which is preliminary data.</text>
</comment>
<name>A0A9Q1GMH7_9CARY</name>
<evidence type="ECO:0008006" key="3">
    <source>
        <dbReference type="Google" id="ProtNLM"/>
    </source>
</evidence>
<dbReference type="EMBL" id="JAKOGI010001961">
    <property type="protein sequence ID" value="KAJ8423446.1"/>
    <property type="molecule type" value="Genomic_DNA"/>
</dbReference>
<dbReference type="AlphaFoldDB" id="A0A9Q1GMH7"/>